<feature type="transmembrane region" description="Helical" evidence="1">
    <location>
        <begin position="32"/>
        <end position="56"/>
    </location>
</feature>
<name>A0A4R9ABX2_9MICO</name>
<dbReference type="OrthoDB" id="5187898at2"/>
<keyword evidence="1" id="KW-0812">Transmembrane</keyword>
<reference evidence="3 4" key="1">
    <citation type="submission" date="2019-03" db="EMBL/GenBank/DDBJ databases">
        <title>Genomics of glacier-inhabiting Cryobacterium strains.</title>
        <authorList>
            <person name="Liu Q."/>
            <person name="Xin Y.-H."/>
        </authorList>
    </citation>
    <scope>NUCLEOTIDE SEQUENCE [LARGE SCALE GENOMIC DNA]</scope>
    <source>
        <strain evidence="3 4">Hh14</strain>
    </source>
</reference>
<proteinExistence type="predicted"/>
<gene>
    <name evidence="3" type="ORF">E3T55_01755</name>
</gene>
<dbReference type="Pfam" id="PF13400">
    <property type="entry name" value="Tad"/>
    <property type="match status" value="1"/>
</dbReference>
<evidence type="ECO:0000259" key="2">
    <source>
        <dbReference type="Pfam" id="PF13400"/>
    </source>
</evidence>
<evidence type="ECO:0000313" key="4">
    <source>
        <dbReference type="Proteomes" id="UP000297447"/>
    </source>
</evidence>
<sequence length="342" mass="35536">MRWLRRRLLSVLGHEQRGQTDTGRTERGATAVMVAVLMVPLIGFLAISVDVGALYAERAQLQNGADAAALAVAEDCADGTCTAAAALATAMANANANDGAAAATFAYPTSRSVTVTTTSASMEHPFASALSVLLDGSDTLTTVEARATATWGAPKSGPAVLPLALSFCEFEDFGSLNDSVGITIRYDENRSCSKSGPTIPGGFGWLQQQPGTCQVQVTLSNLMADTIDNRPGNSAPTDCTATLGAIENTTILIPVFDSSTGSGVNGKFHIYAFAAFHITGWKFAGNGVGGNLVNVDPSITCGSCNAGNARFIQGYFEKWVSVSDAFELGGPELNGYNVKLTN</sequence>
<accession>A0A4R9ABX2</accession>
<keyword evidence="4" id="KW-1185">Reference proteome</keyword>
<dbReference type="AlphaFoldDB" id="A0A4R9ABX2"/>
<comment type="caution">
    <text evidence="3">The sequence shown here is derived from an EMBL/GenBank/DDBJ whole genome shotgun (WGS) entry which is preliminary data.</text>
</comment>
<evidence type="ECO:0000313" key="3">
    <source>
        <dbReference type="EMBL" id="TFD55171.1"/>
    </source>
</evidence>
<keyword evidence="1" id="KW-0472">Membrane</keyword>
<evidence type="ECO:0000256" key="1">
    <source>
        <dbReference type="SAM" id="Phobius"/>
    </source>
</evidence>
<feature type="domain" description="Putative Flp pilus-assembly TadG-like N-terminal" evidence="2">
    <location>
        <begin position="28"/>
        <end position="73"/>
    </location>
</feature>
<dbReference type="InterPro" id="IPR028087">
    <property type="entry name" value="Tad_N"/>
</dbReference>
<protein>
    <recommendedName>
        <fullName evidence="2">Putative Flp pilus-assembly TadG-like N-terminal domain-containing protein</fullName>
    </recommendedName>
</protein>
<organism evidence="3 4">
    <name type="scientific">Cryobacterium frigoriphilum</name>
    <dbReference type="NCBI Taxonomy" id="1259150"/>
    <lineage>
        <taxon>Bacteria</taxon>
        <taxon>Bacillati</taxon>
        <taxon>Actinomycetota</taxon>
        <taxon>Actinomycetes</taxon>
        <taxon>Micrococcales</taxon>
        <taxon>Microbacteriaceae</taxon>
        <taxon>Cryobacterium</taxon>
    </lineage>
</organism>
<keyword evidence="1" id="KW-1133">Transmembrane helix</keyword>
<dbReference type="RefSeq" id="WP_134517856.1">
    <property type="nucleotide sequence ID" value="NZ_SOHE01000013.1"/>
</dbReference>
<dbReference type="Proteomes" id="UP000297447">
    <property type="component" value="Unassembled WGS sequence"/>
</dbReference>
<dbReference type="EMBL" id="SOHE01000013">
    <property type="protein sequence ID" value="TFD55171.1"/>
    <property type="molecule type" value="Genomic_DNA"/>
</dbReference>